<dbReference type="InterPro" id="IPR000488">
    <property type="entry name" value="Death_dom"/>
</dbReference>
<gene>
    <name evidence="4" type="ORF">BSL78_19506</name>
</gene>
<dbReference type="Pfam" id="PF00531">
    <property type="entry name" value="Death"/>
    <property type="match status" value="1"/>
</dbReference>
<evidence type="ECO:0000259" key="3">
    <source>
        <dbReference type="PROSITE" id="PS51145"/>
    </source>
</evidence>
<dbReference type="GO" id="GO:0005042">
    <property type="term" value="F:netrin receptor activity"/>
    <property type="evidence" value="ECO:0007669"/>
    <property type="project" value="InterPro"/>
</dbReference>
<dbReference type="InterPro" id="IPR000906">
    <property type="entry name" value="ZU5_dom"/>
</dbReference>
<dbReference type="GO" id="GO:0016020">
    <property type="term" value="C:membrane"/>
    <property type="evidence" value="ECO:0007669"/>
    <property type="project" value="InterPro"/>
</dbReference>
<evidence type="ECO:0000256" key="1">
    <source>
        <dbReference type="SAM" id="MobiDB-lite"/>
    </source>
</evidence>
<dbReference type="PANTHER" id="PTHR12582">
    <property type="entry name" value="NETRIN RECEPTOR UNC5"/>
    <property type="match status" value="1"/>
</dbReference>
<evidence type="ECO:0000313" key="5">
    <source>
        <dbReference type="Proteomes" id="UP000230750"/>
    </source>
</evidence>
<dbReference type="Gene3D" id="2.60.220.30">
    <property type="match status" value="1"/>
</dbReference>
<dbReference type="InterPro" id="IPR011029">
    <property type="entry name" value="DEATH-like_dom_sf"/>
</dbReference>
<dbReference type="AlphaFoldDB" id="A0A2G8K6L5"/>
<dbReference type="OrthoDB" id="6065502at2759"/>
<evidence type="ECO:0000313" key="4">
    <source>
        <dbReference type="EMBL" id="PIK43644.1"/>
    </source>
</evidence>
<dbReference type="PANTHER" id="PTHR12582:SF47">
    <property type="entry name" value="NETRIN RECEPTOR UNC-5"/>
    <property type="match status" value="1"/>
</dbReference>
<proteinExistence type="predicted"/>
<accession>A0A2G8K6L5</accession>
<feature type="domain" description="ZU5" evidence="3">
    <location>
        <begin position="1"/>
        <end position="134"/>
    </location>
</feature>
<dbReference type="Proteomes" id="UP000230750">
    <property type="component" value="Unassembled WGS sequence"/>
</dbReference>
<keyword evidence="4" id="KW-0675">Receptor</keyword>
<dbReference type="Gene3D" id="1.10.533.10">
    <property type="entry name" value="Death Domain, Fas"/>
    <property type="match status" value="1"/>
</dbReference>
<dbReference type="Pfam" id="PF00791">
    <property type="entry name" value="ZU5"/>
    <property type="match status" value="1"/>
</dbReference>
<keyword evidence="5" id="KW-1185">Reference proteome</keyword>
<feature type="domain" description="Death" evidence="2">
    <location>
        <begin position="316"/>
        <end position="385"/>
    </location>
</feature>
<dbReference type="EMBL" id="MRZV01000836">
    <property type="protein sequence ID" value="PIK43644.1"/>
    <property type="molecule type" value="Genomic_DNA"/>
</dbReference>
<dbReference type="SMART" id="SM00218">
    <property type="entry name" value="ZU5"/>
    <property type="match status" value="1"/>
</dbReference>
<dbReference type="CDD" id="cd01670">
    <property type="entry name" value="Death"/>
    <property type="match status" value="1"/>
</dbReference>
<dbReference type="SUPFAM" id="SSF47986">
    <property type="entry name" value="DEATH domain"/>
    <property type="match status" value="1"/>
</dbReference>
<comment type="caution">
    <text evidence="4">The sequence shown here is derived from an EMBL/GenBank/DDBJ whole genome shotgun (WGS) entry which is preliminary data.</text>
</comment>
<organism evidence="4 5">
    <name type="scientific">Stichopus japonicus</name>
    <name type="common">Sea cucumber</name>
    <dbReference type="NCBI Taxonomy" id="307972"/>
    <lineage>
        <taxon>Eukaryota</taxon>
        <taxon>Metazoa</taxon>
        <taxon>Echinodermata</taxon>
        <taxon>Eleutherozoa</taxon>
        <taxon>Echinozoa</taxon>
        <taxon>Holothuroidea</taxon>
        <taxon>Aspidochirotacea</taxon>
        <taxon>Aspidochirotida</taxon>
        <taxon>Stichopodidae</taxon>
        <taxon>Apostichopus</taxon>
    </lineage>
</organism>
<reference evidence="4 5" key="1">
    <citation type="journal article" date="2017" name="PLoS Biol.">
        <title>The sea cucumber genome provides insights into morphological evolution and visceral regeneration.</title>
        <authorList>
            <person name="Zhang X."/>
            <person name="Sun L."/>
            <person name="Yuan J."/>
            <person name="Sun Y."/>
            <person name="Gao Y."/>
            <person name="Zhang L."/>
            <person name="Li S."/>
            <person name="Dai H."/>
            <person name="Hamel J.F."/>
            <person name="Liu C."/>
            <person name="Yu Y."/>
            <person name="Liu S."/>
            <person name="Lin W."/>
            <person name="Guo K."/>
            <person name="Jin S."/>
            <person name="Xu P."/>
            <person name="Storey K.B."/>
            <person name="Huan P."/>
            <person name="Zhang T."/>
            <person name="Zhou Y."/>
            <person name="Zhang J."/>
            <person name="Lin C."/>
            <person name="Li X."/>
            <person name="Xing L."/>
            <person name="Huo D."/>
            <person name="Sun M."/>
            <person name="Wang L."/>
            <person name="Mercier A."/>
            <person name="Li F."/>
            <person name="Yang H."/>
            <person name="Xiang J."/>
        </authorList>
    </citation>
    <scope>NUCLEOTIDE SEQUENCE [LARGE SCALE GENOMIC DNA]</scope>
    <source>
        <strain evidence="4">Shaxun</strain>
        <tissue evidence="4">Muscle</tissue>
    </source>
</reference>
<dbReference type="InterPro" id="IPR037936">
    <property type="entry name" value="UNC5A-D"/>
</dbReference>
<sequence length="386" mass="43525">MLMINKEGGRLDIPDTGVSLEIPSGALVGEQFIQMIIIPPHLESESLTFASNSSLVVELLPSNLNLLKPAKLTLPHCLVLKKGCEWKAKIYRSHHKEGSEPQWEEQSNTHYELGEHNCVIEIQRFSWEKIEILDKIVEAKNIVVYAAGRCGPTESMYLDIGYHWDLDTCVEVPKRNNATLLHEQHTVFKRDGKPLTISLDKFEPMNWNCSKGINPQVISFEKVAINKGTFCTFVLNRTEPKGTDTCTCLFKAGQAPNLEDYTFLLKAPDLSSAKQPSTSNRQEDERLERSTAGIEAPDRVVTTDTLQNLSKNFRHEWLGVGRTLGITEATLSDIQSRPLQTQEKAYQMLFSWKCLKGEKATYKLAGEALKAAGRTDLYQQFIRQGK</sequence>
<name>A0A2G8K6L5_STIJA</name>
<dbReference type="PROSITE" id="PS51145">
    <property type="entry name" value="ZU5"/>
    <property type="match status" value="1"/>
</dbReference>
<feature type="region of interest" description="Disordered" evidence="1">
    <location>
        <begin position="271"/>
        <end position="292"/>
    </location>
</feature>
<protein>
    <submittedName>
        <fullName evidence="4">Netrin receptor unc5-like protein</fullName>
    </submittedName>
</protein>
<dbReference type="PROSITE" id="PS50017">
    <property type="entry name" value="DEATH_DOMAIN"/>
    <property type="match status" value="1"/>
</dbReference>
<evidence type="ECO:0000259" key="2">
    <source>
        <dbReference type="PROSITE" id="PS50017"/>
    </source>
</evidence>